<organism evidence="2 3">
    <name type="scientific">Microlunatus soli</name>
    <dbReference type="NCBI Taxonomy" id="630515"/>
    <lineage>
        <taxon>Bacteria</taxon>
        <taxon>Bacillati</taxon>
        <taxon>Actinomycetota</taxon>
        <taxon>Actinomycetes</taxon>
        <taxon>Propionibacteriales</taxon>
        <taxon>Propionibacteriaceae</taxon>
        <taxon>Microlunatus</taxon>
    </lineage>
</organism>
<keyword evidence="3" id="KW-1185">Reference proteome</keyword>
<name>A0A1H1THD7_9ACTN</name>
<evidence type="ECO:0000313" key="3">
    <source>
        <dbReference type="Proteomes" id="UP000199103"/>
    </source>
</evidence>
<evidence type="ECO:0000256" key="1">
    <source>
        <dbReference type="SAM" id="Phobius"/>
    </source>
</evidence>
<dbReference type="AlphaFoldDB" id="A0A1H1THD7"/>
<protein>
    <submittedName>
        <fullName evidence="2">Uncharacterized protein</fullName>
    </submittedName>
</protein>
<proteinExistence type="predicted"/>
<dbReference type="RefSeq" id="WP_091524872.1">
    <property type="nucleotide sequence ID" value="NZ_LT629772.1"/>
</dbReference>
<keyword evidence="1" id="KW-1133">Transmembrane helix</keyword>
<feature type="transmembrane region" description="Helical" evidence="1">
    <location>
        <begin position="51"/>
        <end position="72"/>
    </location>
</feature>
<evidence type="ECO:0000313" key="2">
    <source>
        <dbReference type="EMBL" id="SDS59366.1"/>
    </source>
</evidence>
<reference evidence="2 3" key="1">
    <citation type="submission" date="2016-10" db="EMBL/GenBank/DDBJ databases">
        <authorList>
            <person name="de Groot N.N."/>
        </authorList>
    </citation>
    <scope>NUCLEOTIDE SEQUENCE [LARGE SCALE GENOMIC DNA]</scope>
    <source>
        <strain evidence="2 3">DSM 21800</strain>
    </source>
</reference>
<dbReference type="OrthoDB" id="3177419at2"/>
<dbReference type="STRING" id="630515.SAMN04489812_2385"/>
<accession>A0A1H1THD7</accession>
<dbReference type="Proteomes" id="UP000199103">
    <property type="component" value="Chromosome I"/>
</dbReference>
<keyword evidence="1" id="KW-0812">Transmembrane</keyword>
<gene>
    <name evidence="2" type="ORF">SAMN04489812_2385</name>
</gene>
<feature type="transmembrane region" description="Helical" evidence="1">
    <location>
        <begin position="6"/>
        <end position="30"/>
    </location>
</feature>
<sequence length="76" mass="8217">MKIDWLSLLIVGVVSISVTAVFAVLLSIGIRQISRARLAHEEGRTATAATVTGWIALGLIGVMILFALYLIIPQFH</sequence>
<keyword evidence="1" id="KW-0472">Membrane</keyword>
<dbReference type="EMBL" id="LT629772">
    <property type="protein sequence ID" value="SDS59366.1"/>
    <property type="molecule type" value="Genomic_DNA"/>
</dbReference>